<dbReference type="Pfam" id="PF06293">
    <property type="entry name" value="Kdo"/>
    <property type="match status" value="1"/>
</dbReference>
<sequence>MATKARLQILHLSVDLDGFENHFRVLVDGKDIKYLSIDNGVYDVDDMAFPPALVPRLPTLPDGHWNLGHIAISENTRDPEFDWTVWKDFSSIRKLWHPVYVDYLSLRLGKCLRSNVCEVFSHRFPVPVIAKFARFPYETSYYDAETSIYALLEGHGIGPSFLGHVTEGERVIGFLLEKVDGRRAGIEDLDICRRLVTKLHGLGIVHGDLNRHNFLIWSSGAILIDFESACKSDDQVKMKEEMRGLEQQLCDTSGKGGVVEKISEKEKQVET</sequence>
<evidence type="ECO:0008006" key="3">
    <source>
        <dbReference type="Google" id="ProtNLM"/>
    </source>
</evidence>
<evidence type="ECO:0000313" key="2">
    <source>
        <dbReference type="Proteomes" id="UP000664521"/>
    </source>
</evidence>
<evidence type="ECO:0000313" key="1">
    <source>
        <dbReference type="EMBL" id="CAF9918223.1"/>
    </source>
</evidence>
<gene>
    <name evidence="1" type="ORF">HETSPECPRED_003703</name>
</gene>
<proteinExistence type="predicted"/>
<dbReference type="AlphaFoldDB" id="A0A8H3FA05"/>
<dbReference type="SUPFAM" id="SSF56112">
    <property type="entry name" value="Protein kinase-like (PK-like)"/>
    <property type="match status" value="1"/>
</dbReference>
<keyword evidence="2" id="KW-1185">Reference proteome</keyword>
<reference evidence="1" key="1">
    <citation type="submission" date="2021-03" db="EMBL/GenBank/DDBJ databases">
        <authorList>
            <person name="Tagirdzhanova G."/>
        </authorList>
    </citation>
    <scope>NUCLEOTIDE SEQUENCE</scope>
</reference>
<dbReference type="Proteomes" id="UP000664521">
    <property type="component" value="Unassembled WGS sequence"/>
</dbReference>
<organism evidence="1 2">
    <name type="scientific">Heterodermia speciosa</name>
    <dbReference type="NCBI Taxonomy" id="116794"/>
    <lineage>
        <taxon>Eukaryota</taxon>
        <taxon>Fungi</taxon>
        <taxon>Dikarya</taxon>
        <taxon>Ascomycota</taxon>
        <taxon>Pezizomycotina</taxon>
        <taxon>Lecanoromycetes</taxon>
        <taxon>OSLEUM clade</taxon>
        <taxon>Lecanoromycetidae</taxon>
        <taxon>Caliciales</taxon>
        <taxon>Physciaceae</taxon>
        <taxon>Heterodermia</taxon>
    </lineage>
</organism>
<dbReference type="EMBL" id="CAJPDS010000021">
    <property type="protein sequence ID" value="CAF9918223.1"/>
    <property type="molecule type" value="Genomic_DNA"/>
</dbReference>
<accession>A0A8H3FA05</accession>
<protein>
    <recommendedName>
        <fullName evidence="3">Aminoglycoside phosphotransferase domain-containing protein</fullName>
    </recommendedName>
</protein>
<dbReference type="OrthoDB" id="2687876at2759"/>
<dbReference type="Gene3D" id="1.10.510.10">
    <property type="entry name" value="Transferase(Phosphotransferase) domain 1"/>
    <property type="match status" value="1"/>
</dbReference>
<name>A0A8H3FA05_9LECA</name>
<comment type="caution">
    <text evidence="1">The sequence shown here is derived from an EMBL/GenBank/DDBJ whole genome shotgun (WGS) entry which is preliminary data.</text>
</comment>
<dbReference type="InterPro" id="IPR011009">
    <property type="entry name" value="Kinase-like_dom_sf"/>
</dbReference>